<dbReference type="PANTHER" id="PTHR11177:SF317">
    <property type="entry name" value="CHITINASE 12-RELATED"/>
    <property type="match status" value="1"/>
</dbReference>
<evidence type="ECO:0000256" key="7">
    <source>
        <dbReference type="RuleBase" id="RU000489"/>
    </source>
</evidence>
<evidence type="ECO:0000259" key="11">
    <source>
        <dbReference type="PROSITE" id="PS51910"/>
    </source>
</evidence>
<dbReference type="InterPro" id="IPR017853">
    <property type="entry name" value="GH"/>
</dbReference>
<evidence type="ECO:0000256" key="2">
    <source>
        <dbReference type="ARBA" id="ARBA00022801"/>
    </source>
</evidence>
<dbReference type="InterPro" id="IPR011583">
    <property type="entry name" value="Chitinase_II/V-like_cat"/>
</dbReference>
<evidence type="ECO:0000256" key="4">
    <source>
        <dbReference type="ARBA" id="ARBA00023277"/>
    </source>
</evidence>
<dbReference type="InterPro" id="IPR001579">
    <property type="entry name" value="Glyco_hydro_18_chit_AS"/>
</dbReference>
<dbReference type="InterPro" id="IPR050314">
    <property type="entry name" value="Glycosyl_Hydrlase_18"/>
</dbReference>
<organism evidence="12 13">
    <name type="scientific">Allomyces macrogynus (strain ATCC 38327)</name>
    <name type="common">Allomyces javanicus var. macrogynus</name>
    <dbReference type="NCBI Taxonomy" id="578462"/>
    <lineage>
        <taxon>Eukaryota</taxon>
        <taxon>Fungi</taxon>
        <taxon>Fungi incertae sedis</taxon>
        <taxon>Blastocladiomycota</taxon>
        <taxon>Blastocladiomycetes</taxon>
        <taxon>Blastocladiales</taxon>
        <taxon>Blastocladiaceae</taxon>
        <taxon>Allomyces</taxon>
    </lineage>
</organism>
<reference evidence="12 13" key="1">
    <citation type="submission" date="2009-11" db="EMBL/GenBank/DDBJ databases">
        <title>Annotation of Allomyces macrogynus ATCC 38327.</title>
        <authorList>
            <consortium name="The Broad Institute Genome Sequencing Platform"/>
            <person name="Russ C."/>
            <person name="Cuomo C."/>
            <person name="Burger G."/>
            <person name="Gray M.W."/>
            <person name="Holland P.W.H."/>
            <person name="King N."/>
            <person name="Lang F.B.F."/>
            <person name="Roger A.J."/>
            <person name="Ruiz-Trillo I."/>
            <person name="Young S.K."/>
            <person name="Zeng Q."/>
            <person name="Gargeya S."/>
            <person name="Fitzgerald M."/>
            <person name="Haas B."/>
            <person name="Abouelleil A."/>
            <person name="Alvarado L."/>
            <person name="Arachchi H.M."/>
            <person name="Berlin A."/>
            <person name="Chapman S.B."/>
            <person name="Gearin G."/>
            <person name="Goldberg J."/>
            <person name="Griggs A."/>
            <person name="Gujja S."/>
            <person name="Hansen M."/>
            <person name="Heiman D."/>
            <person name="Howarth C."/>
            <person name="Larimer J."/>
            <person name="Lui A."/>
            <person name="MacDonald P.J.P."/>
            <person name="McCowen C."/>
            <person name="Montmayeur A."/>
            <person name="Murphy C."/>
            <person name="Neiman D."/>
            <person name="Pearson M."/>
            <person name="Priest M."/>
            <person name="Roberts A."/>
            <person name="Saif S."/>
            <person name="Shea T."/>
            <person name="Sisk P."/>
            <person name="Stolte C."/>
            <person name="Sykes S."/>
            <person name="Wortman J."/>
            <person name="Nusbaum C."/>
            <person name="Birren B."/>
        </authorList>
    </citation>
    <scope>NUCLEOTIDE SEQUENCE [LARGE SCALE GENOMIC DNA]</scope>
    <source>
        <strain evidence="12 13">ATCC 38327</strain>
    </source>
</reference>
<dbReference type="InterPro" id="IPR001223">
    <property type="entry name" value="Glyco_hydro18_cat"/>
</dbReference>
<dbReference type="GO" id="GO:0008843">
    <property type="term" value="F:endochitinase activity"/>
    <property type="evidence" value="ECO:0007669"/>
    <property type="project" value="UniProtKB-EC"/>
</dbReference>
<keyword evidence="3" id="KW-0146">Chitin degradation</keyword>
<keyword evidence="5 7" id="KW-0326">Glycosidase</keyword>
<keyword evidence="10" id="KW-0732">Signal</keyword>
<feature type="signal peptide" evidence="10">
    <location>
        <begin position="1"/>
        <end position="30"/>
    </location>
</feature>
<dbReference type="GO" id="GO:0000272">
    <property type="term" value="P:polysaccharide catabolic process"/>
    <property type="evidence" value="ECO:0007669"/>
    <property type="project" value="UniProtKB-KW"/>
</dbReference>
<protein>
    <recommendedName>
        <fullName evidence="11">GH18 domain-containing protein</fullName>
    </recommendedName>
</protein>
<dbReference type="eggNOG" id="KOG2806">
    <property type="taxonomic scope" value="Eukaryota"/>
</dbReference>
<dbReference type="Pfam" id="PF00704">
    <property type="entry name" value="Glyco_hydro_18"/>
    <property type="match status" value="1"/>
</dbReference>
<feature type="chain" id="PRO_5005547977" description="GH18 domain-containing protein" evidence="10">
    <location>
        <begin position="31"/>
        <end position="573"/>
    </location>
</feature>
<comment type="similarity">
    <text evidence="8">Belongs to the glycosyl hydrolase 18 family.</text>
</comment>
<dbReference type="GO" id="GO:0006032">
    <property type="term" value="P:chitin catabolic process"/>
    <property type="evidence" value="ECO:0007669"/>
    <property type="project" value="UniProtKB-KW"/>
</dbReference>
<dbReference type="OrthoDB" id="76388at2759"/>
<keyword evidence="4" id="KW-0119">Carbohydrate metabolism</keyword>
<dbReference type="PROSITE" id="PS51910">
    <property type="entry name" value="GH18_2"/>
    <property type="match status" value="1"/>
</dbReference>
<dbReference type="AlphaFoldDB" id="A0A0L0SCI2"/>
<gene>
    <name evidence="12" type="ORF">AMAG_05669</name>
</gene>
<evidence type="ECO:0000256" key="10">
    <source>
        <dbReference type="SAM" id="SignalP"/>
    </source>
</evidence>
<evidence type="ECO:0000256" key="6">
    <source>
        <dbReference type="ARBA" id="ARBA00023326"/>
    </source>
</evidence>
<keyword evidence="2 7" id="KW-0378">Hydrolase</keyword>
<keyword evidence="6" id="KW-0624">Polysaccharide degradation</keyword>
<dbReference type="EMBL" id="GG745336">
    <property type="protein sequence ID" value="KNE60258.1"/>
    <property type="molecule type" value="Genomic_DNA"/>
</dbReference>
<dbReference type="VEuPathDB" id="FungiDB:AMAG_05669"/>
<feature type="region of interest" description="Disordered" evidence="9">
    <location>
        <begin position="524"/>
        <end position="546"/>
    </location>
</feature>
<evidence type="ECO:0000313" key="13">
    <source>
        <dbReference type="Proteomes" id="UP000054350"/>
    </source>
</evidence>
<dbReference type="InterPro" id="IPR029070">
    <property type="entry name" value="Chitinase_insertion_sf"/>
</dbReference>
<evidence type="ECO:0000256" key="3">
    <source>
        <dbReference type="ARBA" id="ARBA00023024"/>
    </source>
</evidence>
<evidence type="ECO:0000256" key="8">
    <source>
        <dbReference type="RuleBase" id="RU004453"/>
    </source>
</evidence>
<reference evidence="13" key="2">
    <citation type="submission" date="2009-11" db="EMBL/GenBank/DDBJ databases">
        <title>The Genome Sequence of Allomyces macrogynus strain ATCC 38327.</title>
        <authorList>
            <consortium name="The Broad Institute Genome Sequencing Platform"/>
            <person name="Russ C."/>
            <person name="Cuomo C."/>
            <person name="Shea T."/>
            <person name="Young S.K."/>
            <person name="Zeng Q."/>
            <person name="Koehrsen M."/>
            <person name="Haas B."/>
            <person name="Borodovsky M."/>
            <person name="Guigo R."/>
            <person name="Alvarado L."/>
            <person name="Berlin A."/>
            <person name="Borenstein D."/>
            <person name="Chen Z."/>
            <person name="Engels R."/>
            <person name="Freedman E."/>
            <person name="Gellesch M."/>
            <person name="Goldberg J."/>
            <person name="Griggs A."/>
            <person name="Gujja S."/>
            <person name="Heiman D."/>
            <person name="Hepburn T."/>
            <person name="Howarth C."/>
            <person name="Jen D."/>
            <person name="Larson L."/>
            <person name="Lewis B."/>
            <person name="Mehta T."/>
            <person name="Park D."/>
            <person name="Pearson M."/>
            <person name="Roberts A."/>
            <person name="Saif S."/>
            <person name="Shenoy N."/>
            <person name="Sisk P."/>
            <person name="Stolte C."/>
            <person name="Sykes S."/>
            <person name="Walk T."/>
            <person name="White J."/>
            <person name="Yandava C."/>
            <person name="Burger G."/>
            <person name="Gray M.W."/>
            <person name="Holland P.W.H."/>
            <person name="King N."/>
            <person name="Lang F.B.F."/>
            <person name="Roger A.J."/>
            <person name="Ruiz-Trillo I."/>
            <person name="Lander E."/>
            <person name="Nusbaum C."/>
        </authorList>
    </citation>
    <scope>NUCLEOTIDE SEQUENCE [LARGE SCALE GENOMIC DNA]</scope>
    <source>
        <strain evidence="13">ATCC 38327</strain>
    </source>
</reference>
<dbReference type="SMART" id="SM00636">
    <property type="entry name" value="Glyco_18"/>
    <property type="match status" value="1"/>
</dbReference>
<dbReference type="GO" id="GO:0005576">
    <property type="term" value="C:extracellular region"/>
    <property type="evidence" value="ECO:0007669"/>
    <property type="project" value="TreeGrafter"/>
</dbReference>
<dbReference type="GO" id="GO:0008061">
    <property type="term" value="F:chitin binding"/>
    <property type="evidence" value="ECO:0007669"/>
    <property type="project" value="InterPro"/>
</dbReference>
<comment type="catalytic activity">
    <reaction evidence="1">
        <text>Random endo-hydrolysis of N-acetyl-beta-D-glucosaminide (1-&gt;4)-beta-linkages in chitin and chitodextrins.</text>
        <dbReference type="EC" id="3.2.1.14"/>
    </reaction>
</comment>
<evidence type="ECO:0000313" key="12">
    <source>
        <dbReference type="EMBL" id="KNE60258.1"/>
    </source>
</evidence>
<evidence type="ECO:0000256" key="9">
    <source>
        <dbReference type="SAM" id="MobiDB-lite"/>
    </source>
</evidence>
<feature type="domain" description="GH18" evidence="11">
    <location>
        <begin position="82"/>
        <end position="482"/>
    </location>
</feature>
<dbReference type="STRING" id="578462.A0A0L0SCI2"/>
<dbReference type="Proteomes" id="UP000054350">
    <property type="component" value="Unassembled WGS sequence"/>
</dbReference>
<dbReference type="PANTHER" id="PTHR11177">
    <property type="entry name" value="CHITINASE"/>
    <property type="match status" value="1"/>
</dbReference>
<evidence type="ECO:0000256" key="1">
    <source>
        <dbReference type="ARBA" id="ARBA00000822"/>
    </source>
</evidence>
<evidence type="ECO:0000256" key="5">
    <source>
        <dbReference type="ARBA" id="ARBA00023295"/>
    </source>
</evidence>
<dbReference type="Gene3D" id="3.10.50.10">
    <property type="match status" value="1"/>
</dbReference>
<proteinExistence type="inferred from homology"/>
<feature type="region of interest" description="Disordered" evidence="9">
    <location>
        <begin position="35"/>
        <end position="61"/>
    </location>
</feature>
<name>A0A0L0SCI2_ALLM3</name>
<accession>A0A0L0SCI2</accession>
<dbReference type="Gene3D" id="3.20.20.80">
    <property type="entry name" value="Glycosidases"/>
    <property type="match status" value="1"/>
</dbReference>
<dbReference type="PROSITE" id="PS01095">
    <property type="entry name" value="GH18_1"/>
    <property type="match status" value="1"/>
</dbReference>
<keyword evidence="13" id="KW-1185">Reference proteome</keyword>
<sequence length="573" mass="61302">MSAIASLSVLERWLAIAVIALALVASTSLAATVPPTNAATPSPAAAAPPANQPAKAAAPAAPAATNAPAAAPAATPSGPKNLVFSYYYYADTGVKPWEVPGNQVSHVIWSFANIWKDGTITLQGPPIRPGAPKIDYVNQATAREFGHNDRGKCACTGQCLKGELYQMFLLKQQYPHLKLIMSTGYVLIEQRMGLVGQFLGRVSSQSARAKAIQTATTLMETYGFDGFDIDWEFPATQKDKTEYPNWSYRPNDHDNLATFFEETKAYWAQKGHKDWELTAALTGFVFSGSKSAWARLASVLDYGLVMAYEYQHNQVRTRPGAALLPATEDTAEEQANTVARGLATFLASGFPKSKLVMGIPLYGIGWSGLNAQGPFRDNIPGLGFALGKSVPMTTPTAYNTLMTQFTAPKSSWKSVYDPKRVTNAYFNGSTVWFLDSPQTVAAKSQWAAQQGYGGVMLWNSNQDLLDDDKSMLTAINKVYPVSTAPIRSSKFCMNSSQYCNLRCDYVPPPTVNLPTTNSSANVGNAVSGSDLAGGEQSGTSHDGGNASVAEPRVVVAGWFTVAAVLAAAVALAL</sequence>
<dbReference type="SUPFAM" id="SSF51445">
    <property type="entry name" value="(Trans)glycosidases"/>
    <property type="match status" value="1"/>
</dbReference>